<evidence type="ECO:0000313" key="2">
    <source>
        <dbReference type="Proteomes" id="UP001497700"/>
    </source>
</evidence>
<dbReference type="EMBL" id="MU393603">
    <property type="protein sequence ID" value="KAI4860026.1"/>
    <property type="molecule type" value="Genomic_DNA"/>
</dbReference>
<sequence>MGSPISHHTSHTMANGASSSNSGCHGGGSSSITHHTSHTMANGASSSNIGAHGGGVISSFNGHYQSHLVESSLVNSATDLCDLTTNIKLRETIELDQADDSTSTNTSSPCSSVSSISLDDTDNSDVDTIISGISTLANFKIIDSTLREGEQFATAYFDTAQKLKIAQALDEFGVDYIEVTSPAASPQSRADCELICKMGLKAKILCHIRCNMDDARIAVQTGVDGINMCIGTSSKLMEHSHGKDIAYIAAKAKEVIEYVKSKGVEIRFSGEDSFRSDFSDIVKLYSLVDSLGVDRVGIADTVGVATPMEVFNKIDALRKVVSCDIETHFHNDTGCATANAYVALEAGATHVDTTVLGIGERNGITPLGSLMACIMPTDREFILNKYKLEKLSYLEQLVAKFVSVEIPFNNIVLQKCD</sequence>
<protein>
    <submittedName>
        <fullName evidence="1">HMGL-like-domain-containing protein</fullName>
    </submittedName>
</protein>
<gene>
    <name evidence="1" type="ORF">F4820DRAFT_438106</name>
</gene>
<reference evidence="1 2" key="1">
    <citation type="journal article" date="2022" name="New Phytol.">
        <title>Ecological generalism drives hyperdiversity of secondary metabolite gene clusters in xylarialean endophytes.</title>
        <authorList>
            <person name="Franco M.E.E."/>
            <person name="Wisecaver J.H."/>
            <person name="Arnold A.E."/>
            <person name="Ju Y.M."/>
            <person name="Slot J.C."/>
            <person name="Ahrendt S."/>
            <person name="Moore L.P."/>
            <person name="Eastman K.E."/>
            <person name="Scott K."/>
            <person name="Konkel Z."/>
            <person name="Mondo S.J."/>
            <person name="Kuo A."/>
            <person name="Hayes R.D."/>
            <person name="Haridas S."/>
            <person name="Andreopoulos B."/>
            <person name="Riley R."/>
            <person name="LaButti K."/>
            <person name="Pangilinan J."/>
            <person name="Lipzen A."/>
            <person name="Amirebrahimi M."/>
            <person name="Yan J."/>
            <person name="Adam C."/>
            <person name="Keymanesh K."/>
            <person name="Ng V."/>
            <person name="Louie K."/>
            <person name="Northen T."/>
            <person name="Drula E."/>
            <person name="Henrissat B."/>
            <person name="Hsieh H.M."/>
            <person name="Youens-Clark K."/>
            <person name="Lutzoni F."/>
            <person name="Miadlikowska J."/>
            <person name="Eastwood D.C."/>
            <person name="Hamelin R.C."/>
            <person name="Grigoriev I.V."/>
            <person name="U'Ren J.M."/>
        </authorList>
    </citation>
    <scope>NUCLEOTIDE SEQUENCE [LARGE SCALE GENOMIC DNA]</scope>
    <source>
        <strain evidence="1 2">CBS 119005</strain>
    </source>
</reference>
<organism evidence="1 2">
    <name type="scientific">Hypoxylon rubiginosum</name>
    <dbReference type="NCBI Taxonomy" id="110542"/>
    <lineage>
        <taxon>Eukaryota</taxon>
        <taxon>Fungi</taxon>
        <taxon>Dikarya</taxon>
        <taxon>Ascomycota</taxon>
        <taxon>Pezizomycotina</taxon>
        <taxon>Sordariomycetes</taxon>
        <taxon>Xylariomycetidae</taxon>
        <taxon>Xylariales</taxon>
        <taxon>Hypoxylaceae</taxon>
        <taxon>Hypoxylon</taxon>
    </lineage>
</organism>
<accession>A0ACB9YLC0</accession>
<dbReference type="Proteomes" id="UP001497700">
    <property type="component" value="Unassembled WGS sequence"/>
</dbReference>
<name>A0ACB9YLC0_9PEZI</name>
<proteinExistence type="predicted"/>
<evidence type="ECO:0000313" key="1">
    <source>
        <dbReference type="EMBL" id="KAI4860026.1"/>
    </source>
</evidence>
<comment type="caution">
    <text evidence="1">The sequence shown here is derived from an EMBL/GenBank/DDBJ whole genome shotgun (WGS) entry which is preliminary data.</text>
</comment>
<keyword evidence="2" id="KW-1185">Reference proteome</keyword>